<keyword evidence="3 8" id="KW-0863">Zinc-finger</keyword>
<evidence type="ECO:0000313" key="11">
    <source>
        <dbReference type="EMBL" id="KAI5066505.1"/>
    </source>
</evidence>
<comment type="caution">
    <text evidence="11">The sequence shown here is derived from an EMBL/GenBank/DDBJ whole genome shotgun (WGS) entry which is preliminary data.</text>
</comment>
<name>A0A9D4ZAC4_ADICA</name>
<feature type="domain" description="C2H2-type" evidence="10">
    <location>
        <begin position="137"/>
        <end position="164"/>
    </location>
</feature>
<dbReference type="PANTHER" id="PTHR45801:SF107">
    <property type="entry name" value="TRANSCRIPTIONAL REGULATOR SUPERMAN-LIKE"/>
    <property type="match status" value="1"/>
</dbReference>
<dbReference type="Gene3D" id="3.30.160.60">
    <property type="entry name" value="Classic Zinc Finger"/>
    <property type="match status" value="1"/>
</dbReference>
<dbReference type="PROSITE" id="PS00028">
    <property type="entry name" value="ZINC_FINGER_C2H2_1"/>
    <property type="match status" value="1"/>
</dbReference>
<evidence type="ECO:0000259" key="10">
    <source>
        <dbReference type="PROSITE" id="PS50157"/>
    </source>
</evidence>
<evidence type="ECO:0000256" key="7">
    <source>
        <dbReference type="ARBA" id="ARBA00023242"/>
    </source>
</evidence>
<feature type="region of interest" description="Disordered" evidence="9">
    <location>
        <begin position="1"/>
        <end position="124"/>
    </location>
</feature>
<dbReference type="EMBL" id="JABFUD020000018">
    <property type="protein sequence ID" value="KAI5066505.1"/>
    <property type="molecule type" value="Genomic_DNA"/>
</dbReference>
<dbReference type="OrthoDB" id="780709at2759"/>
<protein>
    <recommendedName>
        <fullName evidence="10">C2H2-type domain-containing protein</fullName>
    </recommendedName>
</protein>
<organism evidence="11 12">
    <name type="scientific">Adiantum capillus-veneris</name>
    <name type="common">Maidenhair fern</name>
    <dbReference type="NCBI Taxonomy" id="13818"/>
    <lineage>
        <taxon>Eukaryota</taxon>
        <taxon>Viridiplantae</taxon>
        <taxon>Streptophyta</taxon>
        <taxon>Embryophyta</taxon>
        <taxon>Tracheophyta</taxon>
        <taxon>Polypodiopsida</taxon>
        <taxon>Polypodiidae</taxon>
        <taxon>Polypodiales</taxon>
        <taxon>Pteridineae</taxon>
        <taxon>Pteridaceae</taxon>
        <taxon>Vittarioideae</taxon>
        <taxon>Adiantum</taxon>
    </lineage>
</organism>
<dbReference type="PROSITE" id="PS50157">
    <property type="entry name" value="ZINC_FINGER_C2H2_2"/>
    <property type="match status" value="1"/>
</dbReference>
<proteinExistence type="predicted"/>
<evidence type="ECO:0000313" key="12">
    <source>
        <dbReference type="Proteomes" id="UP000886520"/>
    </source>
</evidence>
<evidence type="ECO:0000256" key="8">
    <source>
        <dbReference type="PROSITE-ProRule" id="PRU00042"/>
    </source>
</evidence>
<sequence>MKRGRSCSDLHFPLPLPLPPLGLIEENDGAAPDRHSHAVALPHGYSDRKPGGDGADPSGLGFNNPLSAAKPAPYMQRSSRVDVLSSSSPPAPGATSQPAKMTTSAGSQVRPAQASAAGGVSPSDEIVGGAWPCTRSYGCNFCGREFSSAQALGGHMNIHRRDRARLRTSLENLQPSPTFDHHNYQTAVFACAPQSQLTSPFADNFAEYPIIMTRTSPDHMQLMNTPRNLAPPARGSHSFCEDLQSRLCHPAYCTSQSCFQRPKILCQLAAAGAHGPAGSFEPAYPETAPISDLEWRTTTPASGEALIMKSPNYLSVSSDNLTQISGTTTANSSGASSVAQLAAVLIPCQGSEPWLTEGERWQSSSLSAVSSALPSMSANLNSLQNNIAASANTLIRAQPGQSYSSGRLDLELRLGQNPSPATGSH</sequence>
<evidence type="ECO:0000256" key="3">
    <source>
        <dbReference type="ARBA" id="ARBA00022771"/>
    </source>
</evidence>
<evidence type="ECO:0000256" key="1">
    <source>
        <dbReference type="ARBA" id="ARBA00004123"/>
    </source>
</evidence>
<evidence type="ECO:0000256" key="6">
    <source>
        <dbReference type="ARBA" id="ARBA00023163"/>
    </source>
</evidence>
<accession>A0A9D4ZAC4</accession>
<dbReference type="Proteomes" id="UP000886520">
    <property type="component" value="Chromosome 18"/>
</dbReference>
<dbReference type="Pfam" id="PF13912">
    <property type="entry name" value="zf-C2H2_6"/>
    <property type="match status" value="1"/>
</dbReference>
<evidence type="ECO:0000256" key="9">
    <source>
        <dbReference type="SAM" id="MobiDB-lite"/>
    </source>
</evidence>
<dbReference type="GO" id="GO:0005634">
    <property type="term" value="C:nucleus"/>
    <property type="evidence" value="ECO:0007669"/>
    <property type="project" value="UniProtKB-SubCell"/>
</dbReference>
<comment type="subcellular location">
    <subcellularLocation>
        <location evidence="1">Nucleus</location>
    </subcellularLocation>
</comment>
<keyword evidence="7" id="KW-0539">Nucleus</keyword>
<reference evidence="11" key="1">
    <citation type="submission" date="2021-01" db="EMBL/GenBank/DDBJ databases">
        <title>Adiantum capillus-veneris genome.</title>
        <authorList>
            <person name="Fang Y."/>
            <person name="Liao Q."/>
        </authorList>
    </citation>
    <scope>NUCLEOTIDE SEQUENCE</scope>
    <source>
        <strain evidence="11">H3</strain>
        <tissue evidence="11">Leaf</tissue>
    </source>
</reference>
<dbReference type="InterPro" id="IPR013087">
    <property type="entry name" value="Znf_C2H2_type"/>
</dbReference>
<evidence type="ECO:0000256" key="4">
    <source>
        <dbReference type="ARBA" id="ARBA00022833"/>
    </source>
</evidence>
<evidence type="ECO:0000256" key="5">
    <source>
        <dbReference type="ARBA" id="ARBA00023015"/>
    </source>
</evidence>
<keyword evidence="2" id="KW-0479">Metal-binding</keyword>
<dbReference type="AlphaFoldDB" id="A0A9D4ZAC4"/>
<dbReference type="SUPFAM" id="SSF57667">
    <property type="entry name" value="beta-beta-alpha zinc fingers"/>
    <property type="match status" value="1"/>
</dbReference>
<keyword evidence="5" id="KW-0805">Transcription regulation</keyword>
<gene>
    <name evidence="11" type="ORF">GOP47_0019129</name>
</gene>
<keyword evidence="4" id="KW-0862">Zinc</keyword>
<dbReference type="InterPro" id="IPR052426">
    <property type="entry name" value="Plant_dev_regulator"/>
</dbReference>
<dbReference type="PANTHER" id="PTHR45801">
    <property type="entry name" value="OS07G0101800 PROTEIN"/>
    <property type="match status" value="1"/>
</dbReference>
<keyword evidence="6" id="KW-0804">Transcription</keyword>
<evidence type="ECO:0000256" key="2">
    <source>
        <dbReference type="ARBA" id="ARBA00022723"/>
    </source>
</evidence>
<dbReference type="InterPro" id="IPR036236">
    <property type="entry name" value="Znf_C2H2_sf"/>
</dbReference>
<feature type="compositionally biased region" description="Low complexity" evidence="9">
    <location>
        <begin position="77"/>
        <end position="99"/>
    </location>
</feature>
<keyword evidence="12" id="KW-1185">Reference proteome</keyword>
<dbReference type="GO" id="GO:0008270">
    <property type="term" value="F:zinc ion binding"/>
    <property type="evidence" value="ECO:0007669"/>
    <property type="project" value="UniProtKB-KW"/>
</dbReference>